<dbReference type="AlphaFoldDB" id="A0A133Y7S2"/>
<feature type="domain" description="ABC transporter" evidence="10">
    <location>
        <begin position="330"/>
        <end position="566"/>
    </location>
</feature>
<dbReference type="GO" id="GO:0005524">
    <property type="term" value="F:ATP binding"/>
    <property type="evidence" value="ECO:0007669"/>
    <property type="project" value="UniProtKB-KW"/>
</dbReference>
<dbReference type="InterPro" id="IPR003593">
    <property type="entry name" value="AAA+_ATPase"/>
</dbReference>
<evidence type="ECO:0000256" key="4">
    <source>
        <dbReference type="ARBA" id="ARBA00022692"/>
    </source>
</evidence>
<dbReference type="GO" id="GO:0005886">
    <property type="term" value="C:plasma membrane"/>
    <property type="evidence" value="ECO:0007669"/>
    <property type="project" value="UniProtKB-SubCell"/>
</dbReference>
<feature type="domain" description="ABC transmembrane type-1" evidence="11">
    <location>
        <begin position="22"/>
        <end position="299"/>
    </location>
</feature>
<dbReference type="SMART" id="SM00382">
    <property type="entry name" value="AAA"/>
    <property type="match status" value="1"/>
</dbReference>
<keyword evidence="8 9" id="KW-0472">Membrane</keyword>
<protein>
    <submittedName>
        <fullName evidence="12">ABC transporter, ATP-binding protein</fullName>
    </submittedName>
</protein>
<evidence type="ECO:0000256" key="8">
    <source>
        <dbReference type="ARBA" id="ARBA00023136"/>
    </source>
</evidence>
<feature type="transmembrane region" description="Helical" evidence="9">
    <location>
        <begin position="137"/>
        <end position="153"/>
    </location>
</feature>
<dbReference type="GO" id="GO:0016887">
    <property type="term" value="F:ATP hydrolysis activity"/>
    <property type="evidence" value="ECO:0007669"/>
    <property type="project" value="InterPro"/>
</dbReference>
<dbReference type="RefSeq" id="WP_066714879.1">
    <property type="nucleotide sequence ID" value="NZ_JARFNM010000001.1"/>
</dbReference>
<dbReference type="Proteomes" id="UP000070080">
    <property type="component" value="Unassembled WGS sequence"/>
</dbReference>
<evidence type="ECO:0000256" key="3">
    <source>
        <dbReference type="ARBA" id="ARBA00022475"/>
    </source>
</evidence>
<evidence type="ECO:0000256" key="7">
    <source>
        <dbReference type="ARBA" id="ARBA00022989"/>
    </source>
</evidence>
<dbReference type="Pfam" id="PF00005">
    <property type="entry name" value="ABC_tran"/>
    <property type="match status" value="1"/>
</dbReference>
<feature type="transmembrane region" description="Helical" evidence="9">
    <location>
        <begin position="159"/>
        <end position="176"/>
    </location>
</feature>
<keyword evidence="5" id="KW-0547">Nucleotide-binding</keyword>
<dbReference type="SUPFAM" id="SSF90123">
    <property type="entry name" value="ABC transporter transmembrane region"/>
    <property type="match status" value="1"/>
</dbReference>
<dbReference type="EMBL" id="LSCV01000042">
    <property type="protein sequence ID" value="KXB39258.1"/>
    <property type="molecule type" value="Genomic_DNA"/>
</dbReference>
<evidence type="ECO:0000256" key="5">
    <source>
        <dbReference type="ARBA" id="ARBA00022741"/>
    </source>
</evidence>
<evidence type="ECO:0000256" key="9">
    <source>
        <dbReference type="SAM" id="Phobius"/>
    </source>
</evidence>
<evidence type="ECO:0000256" key="1">
    <source>
        <dbReference type="ARBA" id="ARBA00004651"/>
    </source>
</evidence>
<dbReference type="Gene3D" id="3.40.50.300">
    <property type="entry name" value="P-loop containing nucleotide triphosphate hydrolases"/>
    <property type="match status" value="1"/>
</dbReference>
<dbReference type="InterPro" id="IPR039421">
    <property type="entry name" value="Type_1_exporter"/>
</dbReference>
<dbReference type="InterPro" id="IPR036640">
    <property type="entry name" value="ABC1_TM_sf"/>
</dbReference>
<sequence>MKNLLRKYFAITEKGASDLIKAVCYSFVTFCFNMLPAGLLLLLLNQLLFNQMHSNAFYIIFAVICLLLLGTALTIEYESTYNATYKEAANLRIKIAEKLSTLPLSYFGKHNLSDLAQTIINDVTQIEHAMSHAMPKLLALFIFTPLLFILMLIGNYKMALAVICPSLISLAFVFIARKFATATFHRYYLQLRDNSESFQECIELAKEINNFNLFQSVKEKLDKQMSESEKIHIKSEFSSAFIMLFANICSELTLAVTMLTGLILMRNGEINLIYFLGYTLACIKFKEIINIANMFFMEMYYLNSMNKRIMEIMQQATASGEEQKLSSFDIVCQNVSFAYDNNLSHEQVLQNLSLTAKQGEVTALVGASGCGKTTLLRLISRFYDYQVGTITVGGIELTKIAPSCLYRYLSIVFQNVVLFDTSIMENIRIGRPDASDAEVLRAAKLANIDFVDNLPNGWQTKIGENGVELSGGERQRLSIARAFLKDAPILILDEIAANLDIDNEAKIQAALSKLVQNKTVIVISHRLKAIENADKIIVLANGKVEAIGTHVSLLNSSPVYQNLQAKSRLIADFSY</sequence>
<comment type="subcellular location">
    <subcellularLocation>
        <location evidence="1">Cell membrane</location>
        <topology evidence="1">Multi-pass membrane protein</topology>
    </subcellularLocation>
</comment>
<feature type="transmembrane region" description="Helical" evidence="9">
    <location>
        <begin position="56"/>
        <end position="75"/>
    </location>
</feature>
<evidence type="ECO:0000256" key="6">
    <source>
        <dbReference type="ARBA" id="ARBA00022840"/>
    </source>
</evidence>
<dbReference type="Pfam" id="PF00664">
    <property type="entry name" value="ABC_membrane"/>
    <property type="match status" value="1"/>
</dbReference>
<dbReference type="PROSITE" id="PS50893">
    <property type="entry name" value="ABC_TRANSPORTER_2"/>
    <property type="match status" value="1"/>
</dbReference>
<name>A0A133Y7S2_9FIRM</name>
<evidence type="ECO:0000256" key="2">
    <source>
        <dbReference type="ARBA" id="ARBA00022448"/>
    </source>
</evidence>
<gene>
    <name evidence="12" type="ORF">HMPREF1872_01290</name>
</gene>
<evidence type="ECO:0000259" key="10">
    <source>
        <dbReference type="PROSITE" id="PS50893"/>
    </source>
</evidence>
<dbReference type="InterPro" id="IPR017871">
    <property type="entry name" value="ABC_transporter-like_CS"/>
</dbReference>
<keyword evidence="13" id="KW-1185">Reference proteome</keyword>
<proteinExistence type="predicted"/>
<keyword evidence="2" id="KW-0813">Transport</keyword>
<reference evidence="13" key="1">
    <citation type="submission" date="2016-01" db="EMBL/GenBank/DDBJ databases">
        <authorList>
            <person name="Mitreva M."/>
            <person name="Pepin K.H."/>
            <person name="Mihindukulasuriya K.A."/>
            <person name="Fulton R."/>
            <person name="Fronick C."/>
            <person name="O'Laughlin M."/>
            <person name="Miner T."/>
            <person name="Herter B."/>
            <person name="Rosa B.A."/>
            <person name="Cordes M."/>
            <person name="Tomlinson C."/>
            <person name="Wollam A."/>
            <person name="Palsikar V.B."/>
            <person name="Mardis E.R."/>
            <person name="Wilson R.K."/>
        </authorList>
    </citation>
    <scope>NUCLEOTIDE SEQUENCE [LARGE SCALE GENOMIC DNA]</scope>
    <source>
        <strain evidence="13">KA00274</strain>
    </source>
</reference>
<dbReference type="PANTHER" id="PTHR24221">
    <property type="entry name" value="ATP-BINDING CASSETTE SUB-FAMILY B"/>
    <property type="match status" value="1"/>
</dbReference>
<dbReference type="STRING" id="1497955.HMPREF1872_01290"/>
<evidence type="ECO:0000259" key="11">
    <source>
        <dbReference type="PROSITE" id="PS50929"/>
    </source>
</evidence>
<keyword evidence="3" id="KW-1003">Cell membrane</keyword>
<dbReference type="SUPFAM" id="SSF52540">
    <property type="entry name" value="P-loop containing nucleoside triphosphate hydrolases"/>
    <property type="match status" value="1"/>
</dbReference>
<keyword evidence="7 9" id="KW-1133">Transmembrane helix</keyword>
<dbReference type="GO" id="GO:0140359">
    <property type="term" value="F:ABC-type transporter activity"/>
    <property type="evidence" value="ECO:0007669"/>
    <property type="project" value="InterPro"/>
</dbReference>
<dbReference type="PATRIC" id="fig|1497955.3.peg.1257"/>
<feature type="transmembrane region" description="Helical" evidence="9">
    <location>
        <begin position="20"/>
        <end position="44"/>
    </location>
</feature>
<dbReference type="PANTHER" id="PTHR24221:SF397">
    <property type="entry name" value="ABC TRANSPORTER, ATP-BINDING TRANSMEMBRANE PROTEIN"/>
    <property type="match status" value="1"/>
</dbReference>
<keyword evidence="4 9" id="KW-0812">Transmembrane</keyword>
<comment type="caution">
    <text evidence="12">The sequence shown here is derived from an EMBL/GenBank/DDBJ whole genome shotgun (WGS) entry which is preliminary data.</text>
</comment>
<dbReference type="OrthoDB" id="9762778at2"/>
<dbReference type="PROSITE" id="PS50929">
    <property type="entry name" value="ABC_TM1F"/>
    <property type="match status" value="1"/>
</dbReference>
<feature type="transmembrane region" description="Helical" evidence="9">
    <location>
        <begin position="240"/>
        <end position="265"/>
    </location>
</feature>
<accession>A0A133Y7S2</accession>
<dbReference type="GO" id="GO:0034040">
    <property type="term" value="F:ATPase-coupled lipid transmembrane transporter activity"/>
    <property type="evidence" value="ECO:0007669"/>
    <property type="project" value="TreeGrafter"/>
</dbReference>
<dbReference type="FunFam" id="3.40.50.300:FF:000221">
    <property type="entry name" value="Multidrug ABC transporter ATP-binding protein"/>
    <property type="match status" value="1"/>
</dbReference>
<dbReference type="InterPro" id="IPR011527">
    <property type="entry name" value="ABC1_TM_dom"/>
</dbReference>
<evidence type="ECO:0000313" key="13">
    <source>
        <dbReference type="Proteomes" id="UP000070080"/>
    </source>
</evidence>
<dbReference type="PROSITE" id="PS00211">
    <property type="entry name" value="ABC_TRANSPORTER_1"/>
    <property type="match status" value="1"/>
</dbReference>
<evidence type="ECO:0000313" key="12">
    <source>
        <dbReference type="EMBL" id="KXB39258.1"/>
    </source>
</evidence>
<keyword evidence="6 12" id="KW-0067">ATP-binding</keyword>
<organism evidence="12 13">
    <name type="scientific">Amygdalobacter nucleatus</name>
    <dbReference type="NCBI Taxonomy" id="3029274"/>
    <lineage>
        <taxon>Bacteria</taxon>
        <taxon>Bacillati</taxon>
        <taxon>Bacillota</taxon>
        <taxon>Clostridia</taxon>
        <taxon>Eubacteriales</taxon>
        <taxon>Oscillospiraceae</taxon>
        <taxon>Amygdalobacter</taxon>
    </lineage>
</organism>
<feature type="transmembrane region" description="Helical" evidence="9">
    <location>
        <begin position="271"/>
        <end position="296"/>
    </location>
</feature>
<dbReference type="Gene3D" id="1.20.1560.10">
    <property type="entry name" value="ABC transporter type 1, transmembrane domain"/>
    <property type="match status" value="1"/>
</dbReference>
<dbReference type="InterPro" id="IPR027417">
    <property type="entry name" value="P-loop_NTPase"/>
</dbReference>
<dbReference type="InterPro" id="IPR003439">
    <property type="entry name" value="ABC_transporter-like_ATP-bd"/>
</dbReference>